<dbReference type="InterPro" id="IPR000086">
    <property type="entry name" value="NUDIX_hydrolase_dom"/>
</dbReference>
<dbReference type="PANTHER" id="PTHR43046">
    <property type="entry name" value="GDP-MANNOSE MANNOSYL HYDROLASE"/>
    <property type="match status" value="1"/>
</dbReference>
<dbReference type="Gene3D" id="3.90.79.10">
    <property type="entry name" value="Nucleoside Triphosphate Pyrophosphohydrolase"/>
    <property type="match status" value="1"/>
</dbReference>
<keyword evidence="3" id="KW-0460">Magnesium</keyword>
<protein>
    <submittedName>
        <fullName evidence="5">Colanic acid biosynthesis protein WcaH</fullName>
    </submittedName>
</protein>
<dbReference type="NCBIfam" id="NF011963">
    <property type="entry name" value="PRK15434.1"/>
    <property type="match status" value="1"/>
</dbReference>
<feature type="domain" description="Nudix hydrolase" evidence="4">
    <location>
        <begin position="54"/>
        <end position="192"/>
    </location>
</feature>
<keyword evidence="6" id="KW-1185">Reference proteome</keyword>
<organism evidence="5 6">
    <name type="scientific">Paraburkholderia unamae</name>
    <dbReference type="NCBI Taxonomy" id="219649"/>
    <lineage>
        <taxon>Bacteria</taxon>
        <taxon>Pseudomonadati</taxon>
        <taxon>Pseudomonadota</taxon>
        <taxon>Betaproteobacteria</taxon>
        <taxon>Burkholderiales</taxon>
        <taxon>Burkholderiaceae</taxon>
        <taxon>Paraburkholderia</taxon>
    </lineage>
</organism>
<evidence type="ECO:0000256" key="3">
    <source>
        <dbReference type="ARBA" id="ARBA00022842"/>
    </source>
</evidence>
<evidence type="ECO:0000313" key="5">
    <source>
        <dbReference type="EMBL" id="PVX98030.1"/>
    </source>
</evidence>
<dbReference type="EMBL" id="QEOB01000001">
    <property type="protein sequence ID" value="PVX98030.1"/>
    <property type="molecule type" value="Genomic_DNA"/>
</dbReference>
<dbReference type="InterPro" id="IPR015797">
    <property type="entry name" value="NUDIX_hydrolase-like_dom_sf"/>
</dbReference>
<comment type="caution">
    <text evidence="5">The sequence shown here is derived from an EMBL/GenBank/DDBJ whole genome shotgun (WGS) entry which is preliminary data.</text>
</comment>
<dbReference type="SUPFAM" id="SSF55811">
    <property type="entry name" value="Nudix"/>
    <property type="match status" value="1"/>
</dbReference>
<keyword evidence="2" id="KW-0378">Hydrolase</keyword>
<name>A0ABX5L117_9BURK</name>
<accession>A0ABX5L117</accession>
<evidence type="ECO:0000313" key="6">
    <source>
        <dbReference type="Proteomes" id="UP000245712"/>
    </source>
</evidence>
<evidence type="ECO:0000256" key="2">
    <source>
        <dbReference type="ARBA" id="ARBA00022801"/>
    </source>
</evidence>
<dbReference type="PROSITE" id="PS51462">
    <property type="entry name" value="NUDIX"/>
    <property type="match status" value="1"/>
</dbReference>
<evidence type="ECO:0000256" key="1">
    <source>
        <dbReference type="ARBA" id="ARBA00001946"/>
    </source>
</evidence>
<gene>
    <name evidence="5" type="ORF">C7402_101748</name>
</gene>
<dbReference type="CDD" id="cd03430">
    <property type="entry name" value="NUDIX_GDPMH_NudD"/>
    <property type="match status" value="1"/>
</dbReference>
<dbReference type="PANTHER" id="PTHR43046:SF12">
    <property type="entry name" value="GDP-MANNOSE MANNOSYL HYDROLASE"/>
    <property type="match status" value="1"/>
</dbReference>
<comment type="cofactor">
    <cofactor evidence="1">
        <name>Mg(2+)</name>
        <dbReference type="ChEBI" id="CHEBI:18420"/>
    </cofactor>
</comment>
<sequence length="192" mass="21993">MQREIGPPRLLLNALLMNAPCSQRLHPDHRIDTTETPRIRSSMLSPTEFLEVVRLAPLVAIDLIVADADGRVLLGQRRNRPARGTWFVPGGRIRKDERLDAAFTRIVQTELGIASMQRSSARFVGVYEHHYPDNFAAENGIGTHYVVLAYAFMLDSTVPVGRFDQHSQYAWLWPEELLVRDDVHKNTKEYFR</sequence>
<reference evidence="5 6" key="1">
    <citation type="submission" date="2018-05" db="EMBL/GenBank/DDBJ databases">
        <title>Genomic Encyclopedia of Type Strains, Phase IV (KMG-V): Genome sequencing to study the core and pangenomes of soil and plant-associated prokaryotes.</title>
        <authorList>
            <person name="Whitman W."/>
        </authorList>
    </citation>
    <scope>NUCLEOTIDE SEQUENCE [LARGE SCALE GENOMIC DNA]</scope>
    <source>
        <strain evidence="5 6">SCZa-39</strain>
    </source>
</reference>
<evidence type="ECO:0000259" key="4">
    <source>
        <dbReference type="PROSITE" id="PS51462"/>
    </source>
</evidence>
<proteinExistence type="predicted"/>
<dbReference type="Proteomes" id="UP000245712">
    <property type="component" value="Unassembled WGS sequence"/>
</dbReference>
<dbReference type="Pfam" id="PF00293">
    <property type="entry name" value="NUDIX"/>
    <property type="match status" value="1"/>
</dbReference>